<reference evidence="2" key="1">
    <citation type="submission" date="2018-05" db="EMBL/GenBank/DDBJ databases">
        <authorList>
            <person name="Lanie J.A."/>
            <person name="Ng W.-L."/>
            <person name="Kazmierczak K.M."/>
            <person name="Andrzejewski T.M."/>
            <person name="Davidsen T.M."/>
            <person name="Wayne K.J."/>
            <person name="Tettelin H."/>
            <person name="Glass J.I."/>
            <person name="Rusch D."/>
            <person name="Podicherti R."/>
            <person name="Tsui H.-C.T."/>
            <person name="Winkler M.E."/>
        </authorList>
    </citation>
    <scope>NUCLEOTIDE SEQUENCE</scope>
</reference>
<proteinExistence type="predicted"/>
<dbReference type="EMBL" id="UINC01089724">
    <property type="protein sequence ID" value="SVC41055.1"/>
    <property type="molecule type" value="Genomic_DNA"/>
</dbReference>
<accession>A0A382LZD3</accession>
<evidence type="ECO:0000259" key="1">
    <source>
        <dbReference type="Pfam" id="PF00180"/>
    </source>
</evidence>
<evidence type="ECO:0000313" key="2">
    <source>
        <dbReference type="EMBL" id="SVC41055.1"/>
    </source>
</evidence>
<gene>
    <name evidence="2" type="ORF">METZ01_LOCUS293909</name>
</gene>
<dbReference type="Gene3D" id="3.40.718.10">
    <property type="entry name" value="Isopropylmalate Dehydrogenase"/>
    <property type="match status" value="1"/>
</dbReference>
<dbReference type="SUPFAM" id="SSF53659">
    <property type="entry name" value="Isocitrate/Isopropylmalate dehydrogenase-like"/>
    <property type="match status" value="1"/>
</dbReference>
<sequence>MVPQTFSSSYLTGFMETLKFAVLPGDGIGPEVMTVALRVLEQAGQRFGFRLDATHADIGG</sequence>
<protein>
    <recommendedName>
        <fullName evidence="1">Isopropylmalate dehydrogenase-like domain-containing protein</fullName>
    </recommendedName>
</protein>
<feature type="non-terminal residue" evidence="2">
    <location>
        <position position="60"/>
    </location>
</feature>
<organism evidence="2">
    <name type="scientific">marine metagenome</name>
    <dbReference type="NCBI Taxonomy" id="408172"/>
    <lineage>
        <taxon>unclassified sequences</taxon>
        <taxon>metagenomes</taxon>
        <taxon>ecological metagenomes</taxon>
    </lineage>
</organism>
<dbReference type="Pfam" id="PF00180">
    <property type="entry name" value="Iso_dh"/>
    <property type="match status" value="1"/>
</dbReference>
<dbReference type="AlphaFoldDB" id="A0A382LZD3"/>
<dbReference type="InterPro" id="IPR024084">
    <property type="entry name" value="IsoPropMal-DH-like_dom"/>
</dbReference>
<feature type="domain" description="Isopropylmalate dehydrogenase-like" evidence="1">
    <location>
        <begin position="20"/>
        <end position="60"/>
    </location>
</feature>
<name>A0A382LZD3_9ZZZZ</name>